<evidence type="ECO:0000313" key="3">
    <source>
        <dbReference type="Proteomes" id="UP001152759"/>
    </source>
</evidence>
<protein>
    <submittedName>
        <fullName evidence="2">Uncharacterized protein</fullName>
    </submittedName>
</protein>
<reference evidence="2" key="1">
    <citation type="submission" date="2021-12" db="EMBL/GenBank/DDBJ databases">
        <authorList>
            <person name="King R."/>
        </authorList>
    </citation>
    <scope>NUCLEOTIDE SEQUENCE</scope>
</reference>
<feature type="compositionally biased region" description="Low complexity" evidence="1">
    <location>
        <begin position="251"/>
        <end position="260"/>
    </location>
</feature>
<dbReference type="Proteomes" id="UP001152759">
    <property type="component" value="Chromosome 8"/>
</dbReference>
<dbReference type="EMBL" id="OU963869">
    <property type="protein sequence ID" value="CAH0394388.1"/>
    <property type="molecule type" value="Genomic_DNA"/>
</dbReference>
<sequence length="318" mass="35526">MNDEEEKEFVSLQERVEREREEWRRGFVYQADRKAKAAAKVAAKHKKTLVKTLSRTVSGPFGREVVSLQDGSYDPETLETTWEGNILEFEAPPVRVFVISTAVKQKIVIKERPRDIQPKSWTRNVPAHQKTLYHNGEVLLEDLTGLEGPTYQKRDDGSKWYTNLQVGEPMSADEIRLFWNLQGKVEKAIDVAKKGRKKSEDGLSIKLDGSGAISFRSRSVPTELGTGRWGRLKSLIRGGSLSRARSFMSVASSGSGSLRGVDSQTFSTSASPDRTSSPSRQIALSNYFNLLGNSGKPQTLFTLEKGLEVEICLLQAHH</sequence>
<name>A0A9P0ALJ0_BEMTA</name>
<keyword evidence="3" id="KW-1185">Reference proteome</keyword>
<dbReference type="AlphaFoldDB" id="A0A9P0ALJ0"/>
<feature type="region of interest" description="Disordered" evidence="1">
    <location>
        <begin position="251"/>
        <end position="278"/>
    </location>
</feature>
<gene>
    <name evidence="2" type="ORF">BEMITA_LOCUS12697</name>
</gene>
<accession>A0A9P0ALJ0</accession>
<proteinExistence type="predicted"/>
<evidence type="ECO:0000313" key="2">
    <source>
        <dbReference type="EMBL" id="CAH0394388.1"/>
    </source>
</evidence>
<evidence type="ECO:0000256" key="1">
    <source>
        <dbReference type="SAM" id="MobiDB-lite"/>
    </source>
</evidence>
<organism evidence="2 3">
    <name type="scientific">Bemisia tabaci</name>
    <name type="common">Sweetpotato whitefly</name>
    <name type="synonym">Aleurodes tabaci</name>
    <dbReference type="NCBI Taxonomy" id="7038"/>
    <lineage>
        <taxon>Eukaryota</taxon>
        <taxon>Metazoa</taxon>
        <taxon>Ecdysozoa</taxon>
        <taxon>Arthropoda</taxon>
        <taxon>Hexapoda</taxon>
        <taxon>Insecta</taxon>
        <taxon>Pterygota</taxon>
        <taxon>Neoptera</taxon>
        <taxon>Paraneoptera</taxon>
        <taxon>Hemiptera</taxon>
        <taxon>Sternorrhyncha</taxon>
        <taxon>Aleyrodoidea</taxon>
        <taxon>Aleyrodidae</taxon>
        <taxon>Aleyrodinae</taxon>
        <taxon>Bemisia</taxon>
    </lineage>
</organism>
<feature type="compositionally biased region" description="Polar residues" evidence="1">
    <location>
        <begin position="262"/>
        <end position="278"/>
    </location>
</feature>